<dbReference type="Proteomes" id="UP000310189">
    <property type="component" value="Unassembled WGS sequence"/>
</dbReference>
<dbReference type="AlphaFoldDB" id="A0A4T0FVW4"/>
<reference evidence="2 3" key="1">
    <citation type="submission" date="2019-03" db="EMBL/GenBank/DDBJ databases">
        <title>Sequencing 23 genomes of Wallemia ichthyophaga.</title>
        <authorList>
            <person name="Gostincar C."/>
        </authorList>
    </citation>
    <scope>NUCLEOTIDE SEQUENCE [LARGE SCALE GENOMIC DNA]</scope>
    <source>
        <strain evidence="2 3">EXF-5753</strain>
    </source>
</reference>
<comment type="caution">
    <text evidence="2">The sequence shown here is derived from an EMBL/GenBank/DDBJ whole genome shotgun (WGS) entry which is preliminary data.</text>
</comment>
<organism evidence="2 3">
    <name type="scientific">Wallemia hederae</name>
    <dbReference type="NCBI Taxonomy" id="1540922"/>
    <lineage>
        <taxon>Eukaryota</taxon>
        <taxon>Fungi</taxon>
        <taxon>Dikarya</taxon>
        <taxon>Basidiomycota</taxon>
        <taxon>Wallemiomycotina</taxon>
        <taxon>Wallemiomycetes</taxon>
        <taxon>Wallemiales</taxon>
        <taxon>Wallemiaceae</taxon>
        <taxon>Wallemia</taxon>
    </lineage>
</organism>
<name>A0A4T0FVW4_9BASI</name>
<keyword evidence="3" id="KW-1185">Reference proteome</keyword>
<evidence type="ECO:0000313" key="2">
    <source>
        <dbReference type="EMBL" id="TIA92909.1"/>
    </source>
</evidence>
<dbReference type="OrthoDB" id="10616409at2759"/>
<protein>
    <submittedName>
        <fullName evidence="2">Uncharacterized protein</fullName>
    </submittedName>
</protein>
<proteinExistence type="predicted"/>
<accession>A0A4T0FVW4</accession>
<evidence type="ECO:0000256" key="1">
    <source>
        <dbReference type="SAM" id="MobiDB-lite"/>
    </source>
</evidence>
<dbReference type="EMBL" id="SPNW01000004">
    <property type="protein sequence ID" value="TIA92909.1"/>
    <property type="molecule type" value="Genomic_DNA"/>
</dbReference>
<feature type="compositionally biased region" description="Acidic residues" evidence="1">
    <location>
        <begin position="70"/>
        <end position="80"/>
    </location>
</feature>
<evidence type="ECO:0000313" key="3">
    <source>
        <dbReference type="Proteomes" id="UP000310189"/>
    </source>
</evidence>
<feature type="region of interest" description="Disordered" evidence="1">
    <location>
        <begin position="46"/>
        <end position="117"/>
    </location>
</feature>
<sequence length="169" mass="18845">MKIRSSDISKQQELYNSIHPPITPSIFSTATQTLNHSRSLLEFTDNNDVFSSPLPLAPNNLKRKGNDDKEVNDDDTDEMSTDSTNCRQIKAMKKAPRSIAPLSSPPSPPPNNLISSPTYNKLSHFNIASSPDTHSAHNQLTDNTTDTAEPWKHINYSLYADIDVDESMF</sequence>
<gene>
    <name evidence="2" type="ORF">E3P99_00345</name>
</gene>